<keyword evidence="6" id="KW-0460">Magnesium</keyword>
<accession>A0A3Q9G593</accession>
<protein>
    <recommendedName>
        <fullName evidence="8">Glucosyl-3-phosphoglycerate synthase</fullName>
        <ecNumber evidence="7">2.4.1.266</ecNumber>
    </recommendedName>
</protein>
<dbReference type="SUPFAM" id="SSF53448">
    <property type="entry name" value="Nucleotide-diphospho-sugar transferases"/>
    <property type="match status" value="1"/>
</dbReference>
<evidence type="ECO:0000256" key="8">
    <source>
        <dbReference type="ARBA" id="ARBA00040894"/>
    </source>
</evidence>
<dbReference type="CDD" id="cd04179">
    <property type="entry name" value="DPM_DPG-synthase_like"/>
    <property type="match status" value="1"/>
</dbReference>
<organism evidence="12 13">
    <name type="scientific">Flaviflexus ciconiae</name>
    <dbReference type="NCBI Taxonomy" id="2496867"/>
    <lineage>
        <taxon>Bacteria</taxon>
        <taxon>Bacillati</taxon>
        <taxon>Actinomycetota</taxon>
        <taxon>Actinomycetes</taxon>
        <taxon>Actinomycetales</taxon>
        <taxon>Actinomycetaceae</taxon>
        <taxon>Flaviflexus</taxon>
    </lineage>
</organism>
<evidence type="ECO:0000256" key="3">
    <source>
        <dbReference type="ARBA" id="ARBA00006739"/>
    </source>
</evidence>
<evidence type="ECO:0000313" key="13">
    <source>
        <dbReference type="Proteomes" id="UP000280344"/>
    </source>
</evidence>
<evidence type="ECO:0000256" key="10">
    <source>
        <dbReference type="ARBA" id="ARBA00048997"/>
    </source>
</evidence>
<dbReference type="EMBL" id="CP034593">
    <property type="protein sequence ID" value="AZQ77697.1"/>
    <property type="molecule type" value="Genomic_DNA"/>
</dbReference>
<evidence type="ECO:0000256" key="5">
    <source>
        <dbReference type="ARBA" id="ARBA00022679"/>
    </source>
</evidence>
<comment type="cofactor">
    <cofactor evidence="2">
        <name>Mg(2+)</name>
        <dbReference type="ChEBI" id="CHEBI:18420"/>
    </cofactor>
</comment>
<dbReference type="Proteomes" id="UP000280344">
    <property type="component" value="Chromosome"/>
</dbReference>
<evidence type="ECO:0000256" key="4">
    <source>
        <dbReference type="ARBA" id="ARBA00022676"/>
    </source>
</evidence>
<dbReference type="RefSeq" id="WP_126704500.1">
    <property type="nucleotide sequence ID" value="NZ_CP034593.1"/>
</dbReference>
<dbReference type="EC" id="2.4.1.266" evidence="7"/>
<dbReference type="GO" id="GO:0016757">
    <property type="term" value="F:glycosyltransferase activity"/>
    <property type="evidence" value="ECO:0007669"/>
    <property type="project" value="UniProtKB-KW"/>
</dbReference>
<comment type="similarity">
    <text evidence="3">Belongs to the glycosyltransferase 2 family.</text>
</comment>
<dbReference type="InterPro" id="IPR001173">
    <property type="entry name" value="Glyco_trans_2-like"/>
</dbReference>
<keyword evidence="5 12" id="KW-0808">Transferase</keyword>
<dbReference type="PANTHER" id="PTHR48090">
    <property type="entry name" value="UNDECAPRENYL-PHOSPHATE 4-DEOXY-4-FORMAMIDO-L-ARABINOSE TRANSFERASE-RELATED"/>
    <property type="match status" value="1"/>
</dbReference>
<dbReference type="KEGG" id="flh:EJ997_10440"/>
<reference evidence="12 13" key="1">
    <citation type="submission" date="2018-12" db="EMBL/GenBank/DDBJ databases">
        <title>Complete genome sequence of Flaviflexus sp. H23T48.</title>
        <authorList>
            <person name="Bae J.-W."/>
            <person name="Lee J.-Y."/>
        </authorList>
    </citation>
    <scope>NUCLEOTIDE SEQUENCE [LARGE SCALE GENOMIC DNA]</scope>
    <source>
        <strain evidence="12 13">H23T48</strain>
    </source>
</reference>
<dbReference type="InterPro" id="IPR029044">
    <property type="entry name" value="Nucleotide-diphossugar_trans"/>
</dbReference>
<dbReference type="OrthoDB" id="9810303at2"/>
<dbReference type="AlphaFoldDB" id="A0A3Q9G593"/>
<dbReference type="InterPro" id="IPR050256">
    <property type="entry name" value="Glycosyltransferase_2"/>
</dbReference>
<evidence type="ECO:0000256" key="6">
    <source>
        <dbReference type="ARBA" id="ARBA00022842"/>
    </source>
</evidence>
<evidence type="ECO:0000256" key="2">
    <source>
        <dbReference type="ARBA" id="ARBA00001946"/>
    </source>
</evidence>
<evidence type="ECO:0000256" key="9">
    <source>
        <dbReference type="ARBA" id="ARBA00048689"/>
    </source>
</evidence>
<comment type="cofactor">
    <cofactor evidence="1">
        <name>Mn(2+)</name>
        <dbReference type="ChEBI" id="CHEBI:29035"/>
    </cofactor>
</comment>
<evidence type="ECO:0000256" key="7">
    <source>
        <dbReference type="ARBA" id="ARBA00039022"/>
    </source>
</evidence>
<sequence length="266" mass="28280">MNTQSAHVAVVIPAKDEVDLIASTIRAARAIPYVDLIVVVDDGSTDDTQSAARAAGATVVRHPVNRGKASALETGASVVAMRDAEGRQPRLLMFIDADLGETSVQTAPLVGPVASGKADCTIAVLPKQAGAGGHGLVTGLSRKAISNMTGWSPTQPLSGQRCMTREAYEAAKPLARGWGVETAMTIDMLVAGMTLQEIPCDLQHRPTGNDFSGHLHRAAQYRDVALAVNMRRLRGVRVTSQYRVDPSTQRPGEPFCAYKIRPVTSE</sequence>
<evidence type="ECO:0000313" key="12">
    <source>
        <dbReference type="EMBL" id="AZQ77697.1"/>
    </source>
</evidence>
<dbReference type="Gene3D" id="3.90.550.10">
    <property type="entry name" value="Spore Coat Polysaccharide Biosynthesis Protein SpsA, Chain A"/>
    <property type="match status" value="1"/>
</dbReference>
<dbReference type="Pfam" id="PF00535">
    <property type="entry name" value="Glycos_transf_2"/>
    <property type="match status" value="1"/>
</dbReference>
<comment type="catalytic activity">
    <reaction evidence="9">
        <text>(2R)-3-phosphoglycerate + UDP-alpha-D-glucose = (2R)-2-O-(alpha-D-glucopyranosyl)-3-phospho-glycerate + UDP + H(+)</text>
        <dbReference type="Rhea" id="RHEA:31319"/>
        <dbReference type="ChEBI" id="CHEBI:15378"/>
        <dbReference type="ChEBI" id="CHEBI:58223"/>
        <dbReference type="ChEBI" id="CHEBI:58272"/>
        <dbReference type="ChEBI" id="CHEBI:58885"/>
        <dbReference type="ChEBI" id="CHEBI:62600"/>
        <dbReference type="EC" id="2.4.1.266"/>
    </reaction>
    <physiologicalReaction direction="left-to-right" evidence="9">
        <dbReference type="Rhea" id="RHEA:31320"/>
    </physiologicalReaction>
</comment>
<gene>
    <name evidence="12" type="ORF">EJ997_10440</name>
</gene>
<keyword evidence="4" id="KW-0328">Glycosyltransferase</keyword>
<keyword evidence="13" id="KW-1185">Reference proteome</keyword>
<dbReference type="PANTHER" id="PTHR48090:SF10">
    <property type="entry name" value="GLUCOSYL-3-PHOSPHOGLYCERATE SYNTHASE"/>
    <property type="match status" value="1"/>
</dbReference>
<name>A0A3Q9G593_9ACTO</name>
<evidence type="ECO:0000259" key="11">
    <source>
        <dbReference type="Pfam" id="PF00535"/>
    </source>
</evidence>
<evidence type="ECO:0000256" key="1">
    <source>
        <dbReference type="ARBA" id="ARBA00001936"/>
    </source>
</evidence>
<comment type="catalytic activity">
    <reaction evidence="10">
        <text>an NDP-alpha-D-glucose + (2R)-3-phosphoglycerate = (2R)-2-O-(alpha-D-glucopyranosyl)-3-phospho-glycerate + a ribonucleoside 5'-diphosphate + H(+)</text>
        <dbReference type="Rhea" id="RHEA:47244"/>
        <dbReference type="ChEBI" id="CHEBI:15378"/>
        <dbReference type="ChEBI" id="CHEBI:57930"/>
        <dbReference type="ChEBI" id="CHEBI:58272"/>
        <dbReference type="ChEBI" id="CHEBI:62600"/>
        <dbReference type="ChEBI" id="CHEBI:76533"/>
        <dbReference type="EC" id="2.4.1.266"/>
    </reaction>
    <physiologicalReaction direction="left-to-right" evidence="10">
        <dbReference type="Rhea" id="RHEA:47245"/>
    </physiologicalReaction>
</comment>
<feature type="domain" description="Glycosyltransferase 2-like" evidence="11">
    <location>
        <begin position="10"/>
        <end position="128"/>
    </location>
</feature>
<proteinExistence type="inferred from homology"/>